<reference evidence="1" key="1">
    <citation type="submission" date="2021-03" db="EMBL/GenBank/DDBJ databases">
        <title>Sagittula salina sp. nov. strain M10.9X isolated from the marine waste.</title>
        <authorList>
            <person name="Satari L."/>
            <person name="Molina-Menor E."/>
            <person name="Vidal-Verdu A."/>
            <person name="Pascual J."/>
            <person name="Pereto J."/>
            <person name="Porcar M."/>
        </authorList>
    </citation>
    <scope>NUCLEOTIDE SEQUENCE</scope>
    <source>
        <strain evidence="1">M10.9X</strain>
    </source>
</reference>
<protein>
    <submittedName>
        <fullName evidence="1">Uncharacterized protein</fullName>
    </submittedName>
</protein>
<name>A0A940MN14_9RHOB</name>
<dbReference type="RefSeq" id="WP_209360464.1">
    <property type="nucleotide sequence ID" value="NZ_JAGISH010000004.1"/>
</dbReference>
<evidence type="ECO:0000313" key="1">
    <source>
        <dbReference type="EMBL" id="MBP0482548.1"/>
    </source>
</evidence>
<gene>
    <name evidence="1" type="ORF">J5474_08600</name>
</gene>
<dbReference type="EMBL" id="JAGISH010000004">
    <property type="protein sequence ID" value="MBP0482548.1"/>
    <property type="molecule type" value="Genomic_DNA"/>
</dbReference>
<comment type="caution">
    <text evidence="1">The sequence shown here is derived from an EMBL/GenBank/DDBJ whole genome shotgun (WGS) entry which is preliminary data.</text>
</comment>
<accession>A0A940MN14</accession>
<keyword evidence="2" id="KW-1185">Reference proteome</keyword>
<sequence>MTLRAPKLMNTAIISDDAYLAAQLTSAVAERFHYLSVMDGPRLTRPDGQAEIVRRNNALAGINANDVILSGLSDDQVKAMSDKFPNGIVHLRGYADVEGLASEAVLNNECLKWGRENIGVCLLKALYEGRLIDFEDNGPTMTTTGGESKRHVVCEAGNKTSEIIAANYAYSLGASLTIIPKVNAELTEQILEQLYSSENGEQRLSLQTDLFNLCGSVEFPHGTSLTFFTKKFHLA</sequence>
<proteinExistence type="predicted"/>
<evidence type="ECO:0000313" key="2">
    <source>
        <dbReference type="Proteomes" id="UP000675940"/>
    </source>
</evidence>
<dbReference type="AlphaFoldDB" id="A0A940MN14"/>
<dbReference type="Proteomes" id="UP000675940">
    <property type="component" value="Unassembled WGS sequence"/>
</dbReference>
<organism evidence="1 2">
    <name type="scientific">Sagittula salina</name>
    <dbReference type="NCBI Taxonomy" id="2820268"/>
    <lineage>
        <taxon>Bacteria</taxon>
        <taxon>Pseudomonadati</taxon>
        <taxon>Pseudomonadota</taxon>
        <taxon>Alphaproteobacteria</taxon>
        <taxon>Rhodobacterales</taxon>
        <taxon>Roseobacteraceae</taxon>
        <taxon>Sagittula</taxon>
    </lineage>
</organism>